<evidence type="ECO:0000313" key="2">
    <source>
        <dbReference type="Proteomes" id="UP000520011"/>
    </source>
</evidence>
<dbReference type="RefSeq" id="WP_183253277.1">
    <property type="nucleotide sequence ID" value="NZ_JACHEP010000006.1"/>
</dbReference>
<dbReference type="Proteomes" id="UP000520011">
    <property type="component" value="Unassembled WGS sequence"/>
</dbReference>
<gene>
    <name evidence="1" type="ORF">HNQ34_001590</name>
</gene>
<protein>
    <submittedName>
        <fullName evidence="1">Uncharacterized protein</fullName>
    </submittedName>
</protein>
<organism evidence="1 2">
    <name type="scientific">Anoxybacteroides tepidamans</name>
    <dbReference type="NCBI Taxonomy" id="265948"/>
    <lineage>
        <taxon>Bacteria</taxon>
        <taxon>Bacillati</taxon>
        <taxon>Bacillota</taxon>
        <taxon>Bacilli</taxon>
        <taxon>Bacillales</taxon>
        <taxon>Anoxybacillaceae</taxon>
        <taxon>Anoxybacteroides</taxon>
    </lineage>
</organism>
<dbReference type="AlphaFoldDB" id="A0A7W8MV32"/>
<evidence type="ECO:0000313" key="1">
    <source>
        <dbReference type="EMBL" id="MBB5324493.1"/>
    </source>
</evidence>
<dbReference type="EMBL" id="JACHEP010000006">
    <property type="protein sequence ID" value="MBB5324493.1"/>
    <property type="molecule type" value="Genomic_DNA"/>
</dbReference>
<comment type="caution">
    <text evidence="1">The sequence shown here is derived from an EMBL/GenBank/DDBJ whole genome shotgun (WGS) entry which is preliminary data.</text>
</comment>
<name>A0A7W8MV32_9BACL</name>
<proteinExistence type="predicted"/>
<keyword evidence="2" id="KW-1185">Reference proteome</keyword>
<reference evidence="1 2" key="1">
    <citation type="submission" date="2020-08" db="EMBL/GenBank/DDBJ databases">
        <title>Genomic Encyclopedia of Type Strains, Phase IV (KMG-IV): sequencing the most valuable type-strain genomes for metagenomic binning, comparative biology and taxonomic classification.</title>
        <authorList>
            <person name="Goeker M."/>
        </authorList>
    </citation>
    <scope>NUCLEOTIDE SEQUENCE [LARGE SCALE GENOMIC DNA]</scope>
    <source>
        <strain evidence="1 2">DSM 16325</strain>
    </source>
</reference>
<accession>A0A7W8MV32</accession>
<sequence length="49" mass="5715">MKKERDVREALYYDEEATQAISEQITNAYQSGVIEQEAGYYQPRREAGE</sequence>